<comment type="caution">
    <text evidence="2">The sequence shown here is derived from an EMBL/GenBank/DDBJ whole genome shotgun (WGS) entry which is preliminary data.</text>
</comment>
<dbReference type="Gene3D" id="3.40.720.10">
    <property type="entry name" value="Alkaline Phosphatase, subunit A"/>
    <property type="match status" value="1"/>
</dbReference>
<gene>
    <name evidence="2" type="ORF">RS130_03780</name>
</gene>
<proteinExistence type="predicted"/>
<dbReference type="InterPro" id="IPR051849">
    <property type="entry name" value="GAG-degrading_sulfatase"/>
</dbReference>
<name>A0ABU3ST55_9ALTE</name>
<feature type="domain" description="Sulfatase N-terminal" evidence="1">
    <location>
        <begin position="23"/>
        <end position="117"/>
    </location>
</feature>
<dbReference type="EMBL" id="JAWDIO010000002">
    <property type="protein sequence ID" value="MDU0353169.1"/>
    <property type="molecule type" value="Genomic_DNA"/>
</dbReference>
<keyword evidence="3" id="KW-1185">Reference proteome</keyword>
<evidence type="ECO:0000259" key="1">
    <source>
        <dbReference type="Pfam" id="PF00884"/>
    </source>
</evidence>
<evidence type="ECO:0000313" key="2">
    <source>
        <dbReference type="EMBL" id="MDU0353169.1"/>
    </source>
</evidence>
<organism evidence="2 3">
    <name type="scientific">Paraglaciecola aquimarina</name>
    <dbReference type="NCBI Taxonomy" id="1235557"/>
    <lineage>
        <taxon>Bacteria</taxon>
        <taxon>Pseudomonadati</taxon>
        <taxon>Pseudomonadota</taxon>
        <taxon>Gammaproteobacteria</taxon>
        <taxon>Alteromonadales</taxon>
        <taxon>Alteromonadaceae</taxon>
        <taxon>Paraglaciecola</taxon>
    </lineage>
</organism>
<dbReference type="InterPro" id="IPR017850">
    <property type="entry name" value="Alkaline_phosphatase_core_sf"/>
</dbReference>
<dbReference type="Proteomes" id="UP001247805">
    <property type="component" value="Unassembled WGS sequence"/>
</dbReference>
<accession>A0ABU3ST55</accession>
<dbReference type="RefSeq" id="WP_316024861.1">
    <property type="nucleotide sequence ID" value="NZ_JAWDIO010000002.1"/>
</dbReference>
<protein>
    <submittedName>
        <fullName evidence="2">Sulfatase-like hydrolase/transferase</fullName>
    </submittedName>
</protein>
<sequence length="164" mass="18596">MAQDGIWWPWHDTEHMSESDWRKSRAHYYGAIAMVDRAVGEIIDTTKQLGMYKDLTIVFVGDQGSMIGEHSLYDKGPYAYDELMRIPMLIKNPSTHPRVINRHVSLMDVAPTLAELMSLPEDGDVDGHSLLPLMLQGDSAISDQQDFFYMHTNGTTEHGSELEQ</sequence>
<dbReference type="SUPFAM" id="SSF53649">
    <property type="entry name" value="Alkaline phosphatase-like"/>
    <property type="match status" value="1"/>
</dbReference>
<dbReference type="Pfam" id="PF00884">
    <property type="entry name" value="Sulfatase"/>
    <property type="match status" value="1"/>
</dbReference>
<reference evidence="2 3" key="1">
    <citation type="submission" date="2023-10" db="EMBL/GenBank/DDBJ databases">
        <title>Glaciecola aquimarina strain GGW-M5 nov., isolated from a coastal seawater.</title>
        <authorList>
            <person name="Bayburt H."/>
            <person name="Kim J.M."/>
            <person name="Choi B.J."/>
            <person name="Jeon C.O."/>
        </authorList>
    </citation>
    <scope>NUCLEOTIDE SEQUENCE [LARGE SCALE GENOMIC DNA]</scope>
    <source>
        <strain evidence="2 3">KCTC 32108</strain>
    </source>
</reference>
<dbReference type="PANTHER" id="PTHR46615:SF1">
    <property type="entry name" value="ARYLSULFATASE K"/>
    <property type="match status" value="1"/>
</dbReference>
<evidence type="ECO:0000313" key="3">
    <source>
        <dbReference type="Proteomes" id="UP001247805"/>
    </source>
</evidence>
<dbReference type="PANTHER" id="PTHR46615">
    <property type="entry name" value="ARYLSULFATASE K"/>
    <property type="match status" value="1"/>
</dbReference>
<dbReference type="InterPro" id="IPR000917">
    <property type="entry name" value="Sulfatase_N"/>
</dbReference>